<evidence type="ECO:0000259" key="1">
    <source>
        <dbReference type="Pfam" id="PF13175"/>
    </source>
</evidence>
<evidence type="ECO:0000313" key="4">
    <source>
        <dbReference type="Proteomes" id="UP000286848"/>
    </source>
</evidence>
<organism evidence="3 4">
    <name type="scientific">Ligilactobacillus salitolerans</name>
    <dbReference type="NCBI Taxonomy" id="1808352"/>
    <lineage>
        <taxon>Bacteria</taxon>
        <taxon>Bacillati</taxon>
        <taxon>Bacillota</taxon>
        <taxon>Bacilli</taxon>
        <taxon>Lactobacillales</taxon>
        <taxon>Lactobacillaceae</taxon>
        <taxon>Ligilactobacillus</taxon>
    </lineage>
</organism>
<reference evidence="3 4" key="1">
    <citation type="journal article" date="2019" name="Int. J. Syst. Evol. Microbiol.">
        <title>Lactobacillus salitolerans sp. nov., a novel lactic acid bacterium isolated from spent mushroom substrates.</title>
        <authorList>
            <person name="Tohno M."/>
            <person name="Tanizawa Y."/>
            <person name="Kojima Y."/>
            <person name="Sakamoto M."/>
            <person name="Nakamura Y."/>
            <person name="Ohkuma M."/>
            <person name="Kobayashi H."/>
        </authorList>
    </citation>
    <scope>NUCLEOTIDE SEQUENCE [LARGE SCALE GENOMIC DNA]</scope>
    <source>
        <strain evidence="3 4">YK43</strain>
    </source>
</reference>
<dbReference type="InterPro" id="IPR027417">
    <property type="entry name" value="P-loop_NTPase"/>
</dbReference>
<sequence length="659" mass="74002">MELEISELKIKNFRSIKSSSICLGKWTILLGKNNIGKSSLFEAFEVFDRGLKLSDINMQLLIKMMKNRDTPANLSESDSIEMSVTYQWSDLNSDYWSLLSDISDNGCTRIVVRYSIPDANYPKYQSVKSVKELPDLLIREVWIGSPEDFTKGRQTALPSMVRLQKYLPLTHGLDNLRPGDILLCPIAAFRYLNSGRTGSEEATANQFSESVAKILDDSVDVKETFMKTQDDIDAVVADKLEPFQQRLKAFAYPRDPKNPLRAILTIDEWLSSPKVRIAQSFGELAGFELPLSAQGLGYQNIYNILARISAQFAKMNRLGLTNPVFFVIEEPEAFTHPQLQHIFVQQIRDFIKDEANKLGVSCQLLIISHSSEVAVSAFESNFEIVIGRRQGDTSYFINWDSIGGSNSNSRDKLKKILLNYNAELLFADKLIAYEGNAERLILTALMRKQAPSLLAEKIAFIPVGTAFSGLRDALSDLRFEKILLITDLDYQRSPGSNDLLAGSDLTTTNGNLRYLSEAPTSHVKDINFSESVEQKNSSITNRYPLVSTTSGFPEKGFENFMIVTQGYNGEFHFWPRTLESALVFASRENFNLYKTAGLLQANVDNTVTNNPFDVNDIPGKLLRTGKADFALESLDLIASDKFTVPEYISKGLNWLAEMD</sequence>
<dbReference type="InterPro" id="IPR034139">
    <property type="entry name" value="TOPRIM_OLD"/>
</dbReference>
<dbReference type="EMBL" id="BFFP01000019">
    <property type="protein sequence ID" value="GBG94843.1"/>
    <property type="molecule type" value="Genomic_DNA"/>
</dbReference>
<keyword evidence="4" id="KW-1185">Reference proteome</keyword>
<dbReference type="InterPro" id="IPR051396">
    <property type="entry name" value="Bact_Antivir_Def_Nuclease"/>
</dbReference>
<dbReference type="SUPFAM" id="SSF52540">
    <property type="entry name" value="P-loop containing nucleoside triphosphate hydrolases"/>
    <property type="match status" value="1"/>
</dbReference>
<comment type="caution">
    <text evidence="3">The sequence shown here is derived from an EMBL/GenBank/DDBJ whole genome shotgun (WGS) entry which is preliminary data.</text>
</comment>
<dbReference type="Pfam" id="PF13175">
    <property type="entry name" value="AAA_15"/>
    <property type="match status" value="2"/>
</dbReference>
<evidence type="ECO:0000259" key="2">
    <source>
        <dbReference type="Pfam" id="PF20469"/>
    </source>
</evidence>
<gene>
    <name evidence="3" type="ORF">LFYK43_13020</name>
</gene>
<evidence type="ECO:0000313" key="3">
    <source>
        <dbReference type="EMBL" id="GBG94843.1"/>
    </source>
</evidence>
<evidence type="ECO:0008006" key="5">
    <source>
        <dbReference type="Google" id="ProtNLM"/>
    </source>
</evidence>
<dbReference type="PANTHER" id="PTHR43581:SF4">
    <property type="entry name" value="ATP_GTP PHOSPHATASE"/>
    <property type="match status" value="1"/>
</dbReference>
<feature type="domain" description="OLD protein-like TOPRIM" evidence="2">
    <location>
        <begin position="425"/>
        <end position="489"/>
    </location>
</feature>
<dbReference type="AlphaFoldDB" id="A0A401ITG4"/>
<dbReference type="Pfam" id="PF20469">
    <property type="entry name" value="OLD-like_TOPRIM"/>
    <property type="match status" value="1"/>
</dbReference>
<dbReference type="Gene3D" id="3.40.50.300">
    <property type="entry name" value="P-loop containing nucleotide triphosphate hydrolases"/>
    <property type="match status" value="1"/>
</dbReference>
<dbReference type="Proteomes" id="UP000286848">
    <property type="component" value="Unassembled WGS sequence"/>
</dbReference>
<name>A0A401ITG4_9LACO</name>
<accession>A0A401ITG4</accession>
<protein>
    <recommendedName>
        <fullName evidence="5">ATP-dependent endonuclease</fullName>
    </recommendedName>
</protein>
<dbReference type="PANTHER" id="PTHR43581">
    <property type="entry name" value="ATP/GTP PHOSPHATASE"/>
    <property type="match status" value="1"/>
</dbReference>
<proteinExistence type="predicted"/>
<dbReference type="InterPro" id="IPR041685">
    <property type="entry name" value="AAA_GajA/Old/RecF-like"/>
</dbReference>
<feature type="domain" description="Endonuclease GajA/Old nuclease/RecF-like AAA" evidence="1">
    <location>
        <begin position="213"/>
        <end position="374"/>
    </location>
</feature>
<feature type="domain" description="Endonuclease GajA/Old nuclease/RecF-like AAA" evidence="1">
    <location>
        <begin position="4"/>
        <end position="92"/>
    </location>
</feature>